<dbReference type="InterPro" id="IPR011766">
    <property type="entry name" value="TPP_enzyme_TPP-bd"/>
</dbReference>
<evidence type="ECO:0000313" key="3">
    <source>
        <dbReference type="EMBL" id="HFX13246.1"/>
    </source>
</evidence>
<sequence>MAINLRELALKEERLVSGHRLCAGCGASIIVRMILNAIDEPVVVANATGCLEVATTIFPFTAWNVPWIHSAFENAAATISGVEAAYRALKKKGEINREIRFLSFSGDGGTYDIGLQALSGAIERGHRAVYICYNNEAYMNTGIQRSGATPRGAFTTTSPAGRVIPGKPQKRKNLTEMMVANGARYVAQASPSHWRDLMEKVRKAVNTDGPAFLNIYSTCPRGWRTPDNSAISISRLAVETGAWFLYEVEDGKYKINYKPAKGFKPIEEYIKVQGRFAHLLKPENAHILEDLKKDLEEEWNRLLRLEEVTNK</sequence>
<name>A0A7C3MQJ9_DICTH</name>
<dbReference type="EMBL" id="DTIN01000013">
    <property type="protein sequence ID" value="HFX13246.1"/>
    <property type="molecule type" value="Genomic_DNA"/>
</dbReference>
<dbReference type="CDD" id="cd03376">
    <property type="entry name" value="TPP_PFOR_porB_like"/>
    <property type="match status" value="1"/>
</dbReference>
<dbReference type="GO" id="GO:0030976">
    <property type="term" value="F:thiamine pyrophosphate binding"/>
    <property type="evidence" value="ECO:0007669"/>
    <property type="project" value="InterPro"/>
</dbReference>
<dbReference type="Pfam" id="PF02775">
    <property type="entry name" value="TPP_enzyme_C"/>
    <property type="match status" value="1"/>
</dbReference>
<dbReference type="SUPFAM" id="SSF52518">
    <property type="entry name" value="Thiamin diphosphate-binding fold (THDP-binding)"/>
    <property type="match status" value="1"/>
</dbReference>
<dbReference type="GO" id="GO:0016491">
    <property type="term" value="F:oxidoreductase activity"/>
    <property type="evidence" value="ECO:0007669"/>
    <property type="project" value="UniProtKB-KW"/>
</dbReference>
<dbReference type="GO" id="GO:0044281">
    <property type="term" value="P:small molecule metabolic process"/>
    <property type="evidence" value="ECO:0007669"/>
    <property type="project" value="UniProtKB-ARBA"/>
</dbReference>
<dbReference type="InterPro" id="IPR051479">
    <property type="entry name" value="PorB-like"/>
</dbReference>
<evidence type="ECO:0000259" key="2">
    <source>
        <dbReference type="Pfam" id="PF02775"/>
    </source>
</evidence>
<gene>
    <name evidence="3" type="ORF">ENW00_03680</name>
</gene>
<feature type="domain" description="Thiamine pyrophosphate enzyme TPP-binding" evidence="2">
    <location>
        <begin position="48"/>
        <end position="215"/>
    </location>
</feature>
<dbReference type="Gene3D" id="3.40.50.970">
    <property type="match status" value="1"/>
</dbReference>
<reference evidence="3" key="1">
    <citation type="journal article" date="2020" name="mSystems">
        <title>Genome- and Community-Level Interaction Insights into Carbon Utilization and Element Cycling Functions of Hydrothermarchaeota in Hydrothermal Sediment.</title>
        <authorList>
            <person name="Zhou Z."/>
            <person name="Liu Y."/>
            <person name="Xu W."/>
            <person name="Pan J."/>
            <person name="Luo Z.H."/>
            <person name="Li M."/>
        </authorList>
    </citation>
    <scope>NUCLEOTIDE SEQUENCE [LARGE SCALE GENOMIC DNA]</scope>
    <source>
        <strain evidence="3">SpSt-81</strain>
    </source>
</reference>
<dbReference type="InterPro" id="IPR029061">
    <property type="entry name" value="THDP-binding"/>
</dbReference>
<organism evidence="3">
    <name type="scientific">Dictyoglomus thermophilum</name>
    <dbReference type="NCBI Taxonomy" id="14"/>
    <lineage>
        <taxon>Bacteria</taxon>
        <taxon>Pseudomonadati</taxon>
        <taxon>Dictyoglomota</taxon>
        <taxon>Dictyoglomia</taxon>
        <taxon>Dictyoglomales</taxon>
        <taxon>Dictyoglomaceae</taxon>
        <taxon>Dictyoglomus</taxon>
    </lineage>
</organism>
<dbReference type="AlphaFoldDB" id="A0A7C3MQJ9"/>
<evidence type="ECO:0000256" key="1">
    <source>
        <dbReference type="ARBA" id="ARBA00023002"/>
    </source>
</evidence>
<keyword evidence="3" id="KW-0670">Pyruvate</keyword>
<proteinExistence type="predicted"/>
<keyword evidence="1" id="KW-0560">Oxidoreductase</keyword>
<comment type="caution">
    <text evidence="3">The sequence shown here is derived from an EMBL/GenBank/DDBJ whole genome shotgun (WGS) entry which is preliminary data.</text>
</comment>
<dbReference type="PANTHER" id="PTHR42897:SF2">
    <property type="entry name" value="PYRUVATE SYNTHASE SUBUNIT PORB"/>
    <property type="match status" value="1"/>
</dbReference>
<protein>
    <submittedName>
        <fullName evidence="3">Pyruvate ferredoxin oxidoreductase</fullName>
    </submittedName>
</protein>
<accession>A0A7C3MQJ9</accession>
<dbReference type="PANTHER" id="PTHR42897">
    <property type="entry name" value="PYRUVATE SYNTHASE SUBUNIT PORB"/>
    <property type="match status" value="1"/>
</dbReference>